<gene>
    <name evidence="1" type="ORF">B8X04_18355</name>
</gene>
<sequence length="69" mass="8090">DYLVCDSKLAMDKFHSAFPTHHTDVLPIGYPRVQYLLNKLDESSFHEQLKRELECDLNKPVLLYAPTWV</sequence>
<dbReference type="Gene3D" id="3.40.50.11820">
    <property type="match status" value="1"/>
</dbReference>
<accession>A0A269YYL0</accession>
<dbReference type="RefSeq" id="WP_176472560.1">
    <property type="nucleotide sequence ID" value="NZ_NCWY01000313.1"/>
</dbReference>
<dbReference type="GO" id="GO:0016020">
    <property type="term" value="C:membrane"/>
    <property type="evidence" value="ECO:0007669"/>
    <property type="project" value="InterPro"/>
</dbReference>
<dbReference type="EMBL" id="NCWY01000313">
    <property type="protein sequence ID" value="PAK90653.1"/>
    <property type="molecule type" value="Genomic_DNA"/>
</dbReference>
<protein>
    <submittedName>
        <fullName evidence="1">Uncharacterized protein</fullName>
    </submittedName>
</protein>
<dbReference type="GO" id="GO:0047355">
    <property type="term" value="F:CDP-glycerol glycerophosphotransferase activity"/>
    <property type="evidence" value="ECO:0007669"/>
    <property type="project" value="InterPro"/>
</dbReference>
<organism evidence="1 2">
    <name type="scientific">Brevibacterium casei</name>
    <dbReference type="NCBI Taxonomy" id="33889"/>
    <lineage>
        <taxon>Bacteria</taxon>
        <taxon>Bacillati</taxon>
        <taxon>Actinomycetota</taxon>
        <taxon>Actinomycetes</taxon>
        <taxon>Micrococcales</taxon>
        <taxon>Brevibacteriaceae</taxon>
        <taxon>Brevibacterium</taxon>
    </lineage>
</organism>
<evidence type="ECO:0000313" key="1">
    <source>
        <dbReference type="EMBL" id="PAK90653.1"/>
    </source>
</evidence>
<dbReference type="InterPro" id="IPR043149">
    <property type="entry name" value="TagF_N"/>
</dbReference>
<dbReference type="Proteomes" id="UP000216867">
    <property type="component" value="Unassembled WGS sequence"/>
</dbReference>
<reference evidence="1 2" key="1">
    <citation type="submission" date="2017-04" db="EMBL/GenBank/DDBJ databases">
        <title>Kefir bacterial isolates.</title>
        <authorList>
            <person name="Kim Y."/>
            <person name="Blasche S."/>
            <person name="Patil K.R."/>
        </authorList>
    </citation>
    <scope>NUCLEOTIDE SEQUENCE [LARGE SCALE GENOMIC DNA]</scope>
    <source>
        <strain evidence="1 2">OG2</strain>
    </source>
</reference>
<proteinExistence type="predicted"/>
<dbReference type="Pfam" id="PF04464">
    <property type="entry name" value="Glyphos_transf"/>
    <property type="match status" value="1"/>
</dbReference>
<feature type="non-terminal residue" evidence="1">
    <location>
        <position position="1"/>
    </location>
</feature>
<dbReference type="InterPro" id="IPR007554">
    <property type="entry name" value="Glycerophosphate_synth"/>
</dbReference>
<comment type="caution">
    <text evidence="1">The sequence shown here is derived from an EMBL/GenBank/DDBJ whole genome shotgun (WGS) entry which is preliminary data.</text>
</comment>
<name>A0A269YYL0_9MICO</name>
<dbReference type="InterPro" id="IPR051612">
    <property type="entry name" value="Teichoic_Acid_Biosynth"/>
</dbReference>
<dbReference type="AlphaFoldDB" id="A0A269YYL0"/>
<feature type="non-terminal residue" evidence="1">
    <location>
        <position position="69"/>
    </location>
</feature>
<evidence type="ECO:0000313" key="2">
    <source>
        <dbReference type="Proteomes" id="UP000216867"/>
    </source>
</evidence>
<dbReference type="PANTHER" id="PTHR37316:SF3">
    <property type="entry name" value="TEICHOIC ACID GLYCEROL-PHOSPHATE TRANSFERASE"/>
    <property type="match status" value="1"/>
</dbReference>
<dbReference type="PANTHER" id="PTHR37316">
    <property type="entry name" value="TEICHOIC ACID GLYCEROL-PHOSPHATE PRIMASE"/>
    <property type="match status" value="1"/>
</dbReference>